<dbReference type="InterPro" id="IPR015667">
    <property type="entry name" value="Telethonin"/>
</dbReference>
<evidence type="ECO:0008006" key="3">
    <source>
        <dbReference type="Google" id="ProtNLM"/>
    </source>
</evidence>
<dbReference type="GO" id="GO:0070080">
    <property type="term" value="F:titin Z domain binding"/>
    <property type="evidence" value="ECO:0007669"/>
    <property type="project" value="TreeGrafter"/>
</dbReference>
<reference evidence="1" key="3">
    <citation type="submission" date="2025-09" db="UniProtKB">
        <authorList>
            <consortium name="Ensembl"/>
        </authorList>
    </citation>
    <scope>IDENTIFICATION</scope>
</reference>
<dbReference type="GO" id="GO:0003009">
    <property type="term" value="P:skeletal muscle contraction"/>
    <property type="evidence" value="ECO:0007669"/>
    <property type="project" value="TreeGrafter"/>
</dbReference>
<dbReference type="GO" id="GO:0060048">
    <property type="term" value="P:cardiac muscle contraction"/>
    <property type="evidence" value="ECO:0007669"/>
    <property type="project" value="TreeGrafter"/>
</dbReference>
<dbReference type="PANTHER" id="PTHR15143">
    <property type="entry name" value="TELETHONIN"/>
    <property type="match status" value="1"/>
</dbReference>
<reference evidence="1" key="2">
    <citation type="submission" date="2025-08" db="UniProtKB">
        <authorList>
            <consortium name="Ensembl"/>
        </authorList>
    </citation>
    <scope>IDENTIFICATION</scope>
</reference>
<evidence type="ECO:0000313" key="2">
    <source>
        <dbReference type="Proteomes" id="UP000265140"/>
    </source>
</evidence>
<name>A0AAY5KXG2_ESOLU</name>
<dbReference type="GO" id="GO:0030018">
    <property type="term" value="C:Z disc"/>
    <property type="evidence" value="ECO:0007669"/>
    <property type="project" value="TreeGrafter"/>
</dbReference>
<dbReference type="GO" id="GO:0030674">
    <property type="term" value="F:protein-macromolecule adaptor activity"/>
    <property type="evidence" value="ECO:0007669"/>
    <property type="project" value="TreeGrafter"/>
</dbReference>
<accession>A0AAY5KXG2</accession>
<dbReference type="GeneTree" id="ENSGT00390000012014"/>
<keyword evidence="2" id="KW-1185">Reference proteome</keyword>
<dbReference type="RefSeq" id="XP_010873079.1">
    <property type="nucleotide sequence ID" value="XM_010874777.5"/>
</dbReference>
<dbReference type="Proteomes" id="UP000265140">
    <property type="component" value="Chromosome 11"/>
</dbReference>
<dbReference type="GO" id="GO:0031432">
    <property type="term" value="F:titin binding"/>
    <property type="evidence" value="ECO:0007669"/>
    <property type="project" value="TreeGrafter"/>
</dbReference>
<dbReference type="GO" id="GO:0055008">
    <property type="term" value="P:cardiac muscle tissue morphogenesis"/>
    <property type="evidence" value="ECO:0007669"/>
    <property type="project" value="TreeGrafter"/>
</dbReference>
<dbReference type="GO" id="GO:0035995">
    <property type="term" value="P:detection of muscle stretch"/>
    <property type="evidence" value="ECO:0007669"/>
    <property type="project" value="TreeGrafter"/>
</dbReference>
<proteinExistence type="predicted"/>
<dbReference type="CTD" id="8557"/>
<dbReference type="GO" id="GO:0030241">
    <property type="term" value="P:skeletal muscle myosin thick filament assembly"/>
    <property type="evidence" value="ECO:0007669"/>
    <property type="project" value="TreeGrafter"/>
</dbReference>
<dbReference type="Ensembl" id="ENSELUT00000110306.1">
    <property type="protein sequence ID" value="ENSELUP00000093519.1"/>
    <property type="gene ID" value="ENSELUG00000035422.1"/>
</dbReference>
<dbReference type="Pfam" id="PF09470">
    <property type="entry name" value="Telethonin"/>
    <property type="match status" value="1"/>
</dbReference>
<dbReference type="GO" id="GO:0048769">
    <property type="term" value="P:sarcomerogenesis"/>
    <property type="evidence" value="ECO:0007669"/>
    <property type="project" value="TreeGrafter"/>
</dbReference>
<dbReference type="AlphaFoldDB" id="A0AAY5KXG2"/>
<dbReference type="PANTHER" id="PTHR15143:SF0">
    <property type="entry name" value="TELETHONIN"/>
    <property type="match status" value="1"/>
</dbReference>
<gene>
    <name evidence="1" type="primary">TCAP</name>
</gene>
<organism evidence="1 2">
    <name type="scientific">Esox lucius</name>
    <name type="common">Northern pike</name>
    <dbReference type="NCBI Taxonomy" id="8010"/>
    <lineage>
        <taxon>Eukaryota</taxon>
        <taxon>Metazoa</taxon>
        <taxon>Chordata</taxon>
        <taxon>Craniata</taxon>
        <taxon>Vertebrata</taxon>
        <taxon>Euteleostomi</taxon>
        <taxon>Actinopterygii</taxon>
        <taxon>Neopterygii</taxon>
        <taxon>Teleostei</taxon>
        <taxon>Protacanthopterygii</taxon>
        <taxon>Esociformes</taxon>
        <taxon>Esocidae</taxon>
        <taxon>Esox</taxon>
    </lineage>
</organism>
<dbReference type="GO" id="GO:0008307">
    <property type="term" value="F:structural constituent of muscle"/>
    <property type="evidence" value="ECO:0007669"/>
    <property type="project" value="TreeGrafter"/>
</dbReference>
<dbReference type="GO" id="GO:0055003">
    <property type="term" value="P:cardiac myofibril assembly"/>
    <property type="evidence" value="ECO:0007669"/>
    <property type="project" value="TreeGrafter"/>
</dbReference>
<reference evidence="1 2" key="1">
    <citation type="submission" date="2020-02" db="EMBL/GenBank/DDBJ databases">
        <title>Esox lucius (northern pike) genome, fEsoLuc1, primary haplotype.</title>
        <authorList>
            <person name="Myers G."/>
            <person name="Karagic N."/>
            <person name="Meyer A."/>
            <person name="Pippel M."/>
            <person name="Reichard M."/>
            <person name="Winkler S."/>
            <person name="Tracey A."/>
            <person name="Sims Y."/>
            <person name="Howe K."/>
            <person name="Rhie A."/>
            <person name="Formenti G."/>
            <person name="Durbin R."/>
            <person name="Fedrigo O."/>
            <person name="Jarvis E.D."/>
        </authorList>
    </citation>
    <scope>NUCLEOTIDE SEQUENCE [LARGE SCALE GENOMIC DNA]</scope>
</reference>
<dbReference type="GeneID" id="105013324"/>
<dbReference type="Gene3D" id="2.20.160.10">
    <property type="entry name" value="titin domain like"/>
    <property type="match status" value="1"/>
</dbReference>
<dbReference type="GO" id="GO:0030240">
    <property type="term" value="P:skeletal muscle thin filament assembly"/>
    <property type="evidence" value="ECO:0007669"/>
    <property type="project" value="TreeGrafter"/>
</dbReference>
<sequence>MQLCTVVEKRAGAVVGAELACRVCEENKAQRESYSADWNSVNVKTRTMDRQSMSMKDNSHRETYTRQWEARSLTQACPSGVYRVGTMERGVREHQLLPKRNTLPLPIFTPAQLGVRLGRGEPHTEEDLRAFPIPDGGCPGKRAVAEITQDLPPVKPLRMEFAKAPKALGRSMSQEVQRG</sequence>
<dbReference type="KEGG" id="els:105013324"/>
<dbReference type="InterPro" id="IPR023111">
    <property type="entry name" value="Titin-like_dom_sf"/>
</dbReference>
<protein>
    <recommendedName>
        <fullName evidence="3">Titin-cap (telethonin)</fullName>
    </recommendedName>
</protein>
<evidence type="ECO:0000313" key="1">
    <source>
        <dbReference type="Ensembl" id="ENSELUP00000093519.1"/>
    </source>
</evidence>